<protein>
    <submittedName>
        <fullName evidence="2">Acid sugar phosphatase</fullName>
    </submittedName>
</protein>
<dbReference type="PANTHER" id="PTHR19288">
    <property type="entry name" value="4-NITROPHENYLPHOSPHATASE-RELATED"/>
    <property type="match status" value="1"/>
</dbReference>
<dbReference type="Pfam" id="PF13242">
    <property type="entry name" value="Hydrolase_like"/>
    <property type="match status" value="1"/>
</dbReference>
<dbReference type="Gene3D" id="3.40.50.1000">
    <property type="entry name" value="HAD superfamily/HAD-like"/>
    <property type="match status" value="2"/>
</dbReference>
<dbReference type="RefSeq" id="WP_163689135.1">
    <property type="nucleotide sequence ID" value="NZ_JACKRT010000656.1"/>
</dbReference>
<sequence length="352" mass="36267">MRMKRESAIGAESLVAQYVAVICDLDGVVYRGATPVPGAVETLNRLSAQDIPVVFATNNASRSPDAVVAHLHELGVGPDGWTVVTSSQAAAAYLAARLPEQTVVLAVGGPGVVQALTDVGLVPVRASELAGATVAAVVQGLGVDVTWTELAEVGYHAEAGATWVVTNLDIMLPTSRGRAPGNGALVAAVQAATTVIPHVVGKPGPNLFDLARSTMGTEKADTLVCGDRLDTDIEGANAAGLDSLLVLTGASDLKDLAFAAPSARPTYVTTALSGLLEPGVRLRATPEDGVSGRSLRSVVTATWAALDAGQTVPEDTGMWRRLERQLGLERTRPTSSSPCIRSNDPGGRGTIR</sequence>
<dbReference type="KEGG" id="mgad:MGAD_46520"/>
<dbReference type="InterPro" id="IPR036412">
    <property type="entry name" value="HAD-like_sf"/>
</dbReference>
<organism evidence="2 3">
    <name type="scientific">Mycolicibacterium gadium</name>
    <name type="common">Mycobacterium gadium</name>
    <dbReference type="NCBI Taxonomy" id="1794"/>
    <lineage>
        <taxon>Bacteria</taxon>
        <taxon>Bacillati</taxon>
        <taxon>Actinomycetota</taxon>
        <taxon>Actinomycetes</taxon>
        <taxon>Mycobacteriales</taxon>
        <taxon>Mycobacteriaceae</taxon>
        <taxon>Mycolicibacterium</taxon>
    </lineage>
</organism>
<dbReference type="GO" id="GO:0005737">
    <property type="term" value="C:cytoplasm"/>
    <property type="evidence" value="ECO:0007669"/>
    <property type="project" value="TreeGrafter"/>
</dbReference>
<evidence type="ECO:0000256" key="1">
    <source>
        <dbReference type="SAM" id="MobiDB-lite"/>
    </source>
</evidence>
<accession>A0A7I7WU94</accession>
<name>A0A7I7WU94_MYCGU</name>
<dbReference type="Proteomes" id="UP000466187">
    <property type="component" value="Chromosome"/>
</dbReference>
<dbReference type="AlphaFoldDB" id="A0A7I7WU94"/>
<evidence type="ECO:0000313" key="2">
    <source>
        <dbReference type="EMBL" id="BBZ20317.1"/>
    </source>
</evidence>
<feature type="region of interest" description="Disordered" evidence="1">
    <location>
        <begin position="327"/>
        <end position="352"/>
    </location>
</feature>
<dbReference type="InterPro" id="IPR023214">
    <property type="entry name" value="HAD_sf"/>
</dbReference>
<dbReference type="Pfam" id="PF13344">
    <property type="entry name" value="Hydrolase_6"/>
    <property type="match status" value="1"/>
</dbReference>
<evidence type="ECO:0000313" key="3">
    <source>
        <dbReference type="Proteomes" id="UP000466187"/>
    </source>
</evidence>
<dbReference type="PANTHER" id="PTHR19288:SF95">
    <property type="entry name" value="D-GLYCEROL 3-PHOSPHATE PHOSPHATASE"/>
    <property type="match status" value="1"/>
</dbReference>
<reference evidence="2 3" key="1">
    <citation type="journal article" date="2019" name="Emerg. Microbes Infect.">
        <title>Comprehensive subspecies identification of 175 nontuberculous mycobacteria species based on 7547 genomic profiles.</title>
        <authorList>
            <person name="Matsumoto Y."/>
            <person name="Kinjo T."/>
            <person name="Motooka D."/>
            <person name="Nabeya D."/>
            <person name="Jung N."/>
            <person name="Uechi K."/>
            <person name="Horii T."/>
            <person name="Iida T."/>
            <person name="Fujita J."/>
            <person name="Nakamura S."/>
        </authorList>
    </citation>
    <scope>NUCLEOTIDE SEQUENCE [LARGE SCALE GENOMIC DNA]</scope>
    <source>
        <strain evidence="2 3">JCM 12688</strain>
    </source>
</reference>
<dbReference type="NCBIfam" id="TIGR01460">
    <property type="entry name" value="HAD-SF-IIA"/>
    <property type="match status" value="1"/>
</dbReference>
<proteinExistence type="predicted"/>
<gene>
    <name evidence="2" type="ORF">MGAD_46520</name>
</gene>
<dbReference type="SUPFAM" id="SSF56784">
    <property type="entry name" value="HAD-like"/>
    <property type="match status" value="1"/>
</dbReference>
<dbReference type="EMBL" id="AP022608">
    <property type="protein sequence ID" value="BBZ20317.1"/>
    <property type="molecule type" value="Genomic_DNA"/>
</dbReference>
<dbReference type="InterPro" id="IPR006357">
    <property type="entry name" value="HAD-SF_hydro_IIA"/>
</dbReference>
<dbReference type="GO" id="GO:0016791">
    <property type="term" value="F:phosphatase activity"/>
    <property type="evidence" value="ECO:0007669"/>
    <property type="project" value="TreeGrafter"/>
</dbReference>